<feature type="domain" description="Phospholipid/glycerol acyltransferase" evidence="3">
    <location>
        <begin position="162"/>
        <end position="278"/>
    </location>
</feature>
<reference evidence="4 5" key="1">
    <citation type="journal article" date="2019" name="Int. J. Syst. Evol. Microbiol.">
        <title>Streptomyces cadmiisoli sp. nov., a novel actinomycete isolated from cadmium-contaminated soil.</title>
        <authorList>
            <person name="Li K."/>
            <person name="Tang X."/>
            <person name="Zhao J."/>
            <person name="Guo Y."/>
            <person name="Tang Y."/>
            <person name="Gao J."/>
        </authorList>
    </citation>
    <scope>NUCLEOTIDE SEQUENCE [LARGE SCALE GENOMIC DNA]</scope>
    <source>
        <strain evidence="4 5">ZFG47</strain>
    </source>
</reference>
<dbReference type="Proteomes" id="UP000249616">
    <property type="component" value="Chromosome"/>
</dbReference>
<dbReference type="CDD" id="cd07989">
    <property type="entry name" value="LPLAT_AGPAT-like"/>
    <property type="match status" value="1"/>
</dbReference>
<accession>A0A2Z4J9I2</accession>
<dbReference type="SUPFAM" id="SSF69593">
    <property type="entry name" value="Glycerol-3-phosphate (1)-acyltransferase"/>
    <property type="match status" value="1"/>
</dbReference>
<gene>
    <name evidence="4" type="ORF">DN051_35810</name>
</gene>
<keyword evidence="5" id="KW-1185">Reference proteome</keyword>
<organism evidence="4 5">
    <name type="scientific">Streptomyces cadmiisoli</name>
    <dbReference type="NCBI Taxonomy" id="2184053"/>
    <lineage>
        <taxon>Bacteria</taxon>
        <taxon>Bacillati</taxon>
        <taxon>Actinomycetota</taxon>
        <taxon>Actinomycetes</taxon>
        <taxon>Kitasatosporales</taxon>
        <taxon>Streptomycetaceae</taxon>
        <taxon>Streptomyces</taxon>
        <taxon>Streptomyces aurantiacus group</taxon>
    </lineage>
</organism>
<dbReference type="GO" id="GO:0006654">
    <property type="term" value="P:phosphatidic acid biosynthetic process"/>
    <property type="evidence" value="ECO:0007669"/>
    <property type="project" value="TreeGrafter"/>
</dbReference>
<dbReference type="PANTHER" id="PTHR10434:SF11">
    <property type="entry name" value="1-ACYL-SN-GLYCEROL-3-PHOSPHATE ACYLTRANSFERASE"/>
    <property type="match status" value="1"/>
</dbReference>
<dbReference type="GO" id="GO:0003841">
    <property type="term" value="F:1-acylglycerol-3-phosphate O-acyltransferase activity"/>
    <property type="evidence" value="ECO:0007669"/>
    <property type="project" value="TreeGrafter"/>
</dbReference>
<dbReference type="InterPro" id="IPR002123">
    <property type="entry name" value="Plipid/glycerol_acylTrfase"/>
</dbReference>
<dbReference type="AlphaFoldDB" id="A0A2Z4J9I2"/>
<name>A0A2Z4J9I2_9ACTN</name>
<keyword evidence="2" id="KW-0012">Acyltransferase</keyword>
<evidence type="ECO:0000256" key="2">
    <source>
        <dbReference type="ARBA" id="ARBA00023315"/>
    </source>
</evidence>
<evidence type="ECO:0000313" key="4">
    <source>
        <dbReference type="EMBL" id="AWW41378.1"/>
    </source>
</evidence>
<keyword evidence="1" id="KW-0808">Transferase</keyword>
<dbReference type="Pfam" id="PF01553">
    <property type="entry name" value="Acyltransferase"/>
    <property type="match status" value="1"/>
</dbReference>
<dbReference type="SMART" id="SM00563">
    <property type="entry name" value="PlsC"/>
    <property type="match status" value="1"/>
</dbReference>
<evidence type="ECO:0000256" key="1">
    <source>
        <dbReference type="ARBA" id="ARBA00022679"/>
    </source>
</evidence>
<evidence type="ECO:0000259" key="3">
    <source>
        <dbReference type="SMART" id="SM00563"/>
    </source>
</evidence>
<proteinExistence type="predicted"/>
<dbReference type="EMBL" id="CP030073">
    <property type="protein sequence ID" value="AWW41378.1"/>
    <property type="molecule type" value="Genomic_DNA"/>
</dbReference>
<dbReference type="KEGG" id="scad:DN051_35810"/>
<protein>
    <recommendedName>
        <fullName evidence="3">Phospholipid/glycerol acyltransferase domain-containing protein</fullName>
    </recommendedName>
</protein>
<dbReference type="PANTHER" id="PTHR10434">
    <property type="entry name" value="1-ACYL-SN-GLYCEROL-3-PHOSPHATE ACYLTRANSFERASE"/>
    <property type="match status" value="1"/>
</dbReference>
<evidence type="ECO:0000313" key="5">
    <source>
        <dbReference type="Proteomes" id="UP000249616"/>
    </source>
</evidence>
<sequence length="327" mass="34508">MSGAMSPLVRPDPPPTGGVFVVLHPRPGQTVGCHGCVWEVNMFRIGRRGTPAEPARARPASTAVRSWLGSLAPLGLWFVEQSQDVLVLALSVAVVESAARVREAGLWGGVLRPHGTVRPGGSSAVLRGLHVGVAAVRRALWRSTVTALGGLTVAGPVPDGPCVVVANHRSHADAPALLAALSARGRPRVAAAADHWFARRHRRYFCRWLVGGFPVRRAGGGREDLLSAVGFLDAEGIVVVFPEGTRGTGTGLGRFHTGAFDLARTAGVPVVPVAISGTAGVLAKNARRCHRSPVRLEFAGPQHLVGPEQARDRIAQMLEGDDPPRRR</sequence>